<sequence>MVRKNRQNSSDGNSCKIWIKLGRYRTLITPANISQHTLIVGLTNPILGYDGMGWRIAEKVSKQSGMLQ</sequence>
<reference evidence="1 2" key="1">
    <citation type="submission" date="2017-01" db="EMBL/GenBank/DDBJ databases">
        <title>The cable genome- insights into the physiology and evolution of filamentous bacteria capable of sulfide oxidation via long distance electron transfer.</title>
        <authorList>
            <person name="Schreiber L."/>
            <person name="Bjerg J.T."/>
            <person name="Boggild A."/>
            <person name="Van De Vossenberg J."/>
            <person name="Meysman F."/>
            <person name="Nielsen L.P."/>
            <person name="Schramm A."/>
            <person name="Kjeldsen K.U."/>
        </authorList>
    </citation>
    <scope>NUCLEOTIDE SEQUENCE [LARGE SCALE GENOMIC DNA]</scope>
    <source>
        <strain evidence="1">MCF</strain>
    </source>
</reference>
<dbReference type="Proteomes" id="UP000287853">
    <property type="component" value="Unassembled WGS sequence"/>
</dbReference>
<dbReference type="EMBL" id="MTKO01000125">
    <property type="protein sequence ID" value="RWX43268.1"/>
    <property type="molecule type" value="Genomic_DNA"/>
</dbReference>
<gene>
    <name evidence="1" type="ORF">H206_02933</name>
</gene>
<organism evidence="1 2">
    <name type="scientific">Candidatus Electrothrix aarhusensis</name>
    <dbReference type="NCBI Taxonomy" id="1859131"/>
    <lineage>
        <taxon>Bacteria</taxon>
        <taxon>Pseudomonadati</taxon>
        <taxon>Thermodesulfobacteriota</taxon>
        <taxon>Desulfobulbia</taxon>
        <taxon>Desulfobulbales</taxon>
        <taxon>Desulfobulbaceae</taxon>
        <taxon>Candidatus Electrothrix</taxon>
    </lineage>
</organism>
<dbReference type="AlphaFoldDB" id="A0A3S3QNS8"/>
<evidence type="ECO:0000313" key="1">
    <source>
        <dbReference type="EMBL" id="RWX43268.1"/>
    </source>
</evidence>
<protein>
    <submittedName>
        <fullName evidence="1">Uncharacterized protein</fullName>
    </submittedName>
</protein>
<name>A0A3S3QNS8_9BACT</name>
<accession>A0A3S3QNS8</accession>
<proteinExistence type="predicted"/>
<keyword evidence="2" id="KW-1185">Reference proteome</keyword>
<comment type="caution">
    <text evidence="1">The sequence shown here is derived from an EMBL/GenBank/DDBJ whole genome shotgun (WGS) entry which is preliminary data.</text>
</comment>
<evidence type="ECO:0000313" key="2">
    <source>
        <dbReference type="Proteomes" id="UP000287853"/>
    </source>
</evidence>